<evidence type="ECO:0000313" key="4">
    <source>
        <dbReference type="Proteomes" id="UP000249886"/>
    </source>
</evidence>
<feature type="signal peptide" evidence="2">
    <location>
        <begin position="1"/>
        <end position="26"/>
    </location>
</feature>
<dbReference type="AlphaFoldDB" id="A0A6H9XKP2"/>
<sequence length="256" mass="27955">MMRPARRRFGKIVTTLLLLPYLSGCAIPFAQQFTTGAGGVSPSTTVAAPTATTSADDVSAGAAGGSSKSSKKSSAGGEEDDDLVEDPKYYSACTFQHRSKDGLPEGEKKPVSEAGSADYPVMKFLGLARTVQGDTFVFIKFKPPITNSRETSFTIYPNQERKEFMQIRVARDAVTSTTYGRDNPNDLSNRETGSKEAYFARDQINDPRYSGNDVILARIDKKYSRSYRLESVLTMETDTTVSECAYNPDDPNNKAS</sequence>
<evidence type="ECO:0000313" key="3">
    <source>
        <dbReference type="EMBL" id="SPW33175.1"/>
    </source>
</evidence>
<dbReference type="RefSeq" id="WP_005527187.1">
    <property type="nucleotide sequence ID" value="NZ_CBDEQJ010000012.1"/>
</dbReference>
<name>A0A6H9XKP2_9CORY</name>
<evidence type="ECO:0000256" key="2">
    <source>
        <dbReference type="SAM" id="SignalP"/>
    </source>
</evidence>
<keyword evidence="2" id="KW-0732">Signal</keyword>
<feature type="chain" id="PRO_5043215316" description="Secreted protein" evidence="2">
    <location>
        <begin position="27"/>
        <end position="256"/>
    </location>
</feature>
<organism evidence="3 4">
    <name type="scientific">Corynebacterium matruchotii</name>
    <dbReference type="NCBI Taxonomy" id="43768"/>
    <lineage>
        <taxon>Bacteria</taxon>
        <taxon>Bacillati</taxon>
        <taxon>Actinomycetota</taxon>
        <taxon>Actinomycetes</taxon>
        <taxon>Mycobacteriales</taxon>
        <taxon>Corynebacteriaceae</taxon>
        <taxon>Corynebacterium</taxon>
    </lineage>
</organism>
<dbReference type="Proteomes" id="UP000249886">
    <property type="component" value="Unassembled WGS sequence"/>
</dbReference>
<proteinExistence type="predicted"/>
<reference evidence="3 4" key="1">
    <citation type="submission" date="2018-06" db="EMBL/GenBank/DDBJ databases">
        <authorList>
            <consortium name="Pathogen Informatics"/>
            <person name="Doyle S."/>
        </authorList>
    </citation>
    <scope>NUCLEOTIDE SEQUENCE [LARGE SCALE GENOMIC DNA]</scope>
    <source>
        <strain evidence="3 4">NCTC10254</strain>
    </source>
</reference>
<comment type="caution">
    <text evidence="3">The sequence shown here is derived from an EMBL/GenBank/DDBJ whole genome shotgun (WGS) entry which is preliminary data.</text>
</comment>
<feature type="compositionally biased region" description="Low complexity" evidence="1">
    <location>
        <begin position="51"/>
        <end position="76"/>
    </location>
</feature>
<evidence type="ECO:0000256" key="1">
    <source>
        <dbReference type="SAM" id="MobiDB-lite"/>
    </source>
</evidence>
<evidence type="ECO:0008006" key="5">
    <source>
        <dbReference type="Google" id="ProtNLM"/>
    </source>
</evidence>
<dbReference type="GeneID" id="84575064"/>
<protein>
    <recommendedName>
        <fullName evidence="5">Secreted protein</fullName>
    </recommendedName>
</protein>
<feature type="region of interest" description="Disordered" evidence="1">
    <location>
        <begin position="51"/>
        <end position="84"/>
    </location>
</feature>
<gene>
    <name evidence="3" type="ORF">NCTC10254_02329</name>
</gene>
<accession>A0A6H9XKP2</accession>
<dbReference type="EMBL" id="UARK01000033">
    <property type="protein sequence ID" value="SPW33175.1"/>
    <property type="molecule type" value="Genomic_DNA"/>
</dbReference>